<evidence type="ECO:0000259" key="3">
    <source>
        <dbReference type="Pfam" id="PF24570"/>
    </source>
</evidence>
<dbReference type="Gene3D" id="1.25.40.420">
    <property type="match status" value="1"/>
</dbReference>
<keyword evidence="5" id="KW-1185">Reference proteome</keyword>
<reference evidence="4" key="2">
    <citation type="submission" date="2018-04" db="EMBL/GenBank/DDBJ databases">
        <title>OnivRS2 (Oryza nivara Reference Sequence Version 2).</title>
        <authorList>
            <person name="Zhang J."/>
            <person name="Kudrna D."/>
            <person name="Lee S."/>
            <person name="Talag J."/>
            <person name="Rajasekar S."/>
            <person name="Welchert J."/>
            <person name="Hsing Y.-I."/>
            <person name="Wing R.A."/>
        </authorList>
    </citation>
    <scope>NUCLEOTIDE SEQUENCE [LARGE SCALE GENOMIC DNA]</scope>
</reference>
<protein>
    <recommendedName>
        <fullName evidence="3">BPM/SPOP BACK domain-containing protein</fullName>
    </recommendedName>
</protein>
<dbReference type="STRING" id="4536.A0A0E0ISB5"/>
<feature type="compositionally biased region" description="Low complexity" evidence="2">
    <location>
        <begin position="186"/>
        <end position="197"/>
    </location>
</feature>
<dbReference type="InterPro" id="IPR056423">
    <property type="entry name" value="BACK_BPM_SPOP"/>
</dbReference>
<dbReference type="EnsemblPlants" id="ONIVA10G09910.1">
    <property type="protein sequence ID" value="ONIVA10G09910.1"/>
    <property type="gene ID" value="ONIVA10G09910"/>
</dbReference>
<dbReference type="Proteomes" id="UP000006591">
    <property type="component" value="Chromosome 10"/>
</dbReference>
<accession>A0A0E0ISB5</accession>
<sequence>MIRAGCGQQHPGCCLPILFLCEVQRQRLNYQLKEACFRFLESKETLNAVMATDGFLHLMQSCPSLVKDLNSVRNAYRDGSVSSGCWTATAGPNDELREGRGELVELEQLPRAPMASRSRCLPLPLFLLLPVDNVVAAGGLLTLASLARRNPSERICSAAVVERSASAVACGGRRLAGDERVPRSLAAIPSPSSSLSHLHPRRLRVG</sequence>
<organism evidence="4">
    <name type="scientific">Oryza nivara</name>
    <name type="common">Indian wild rice</name>
    <name type="synonym">Oryza sativa f. spontanea</name>
    <dbReference type="NCBI Taxonomy" id="4536"/>
    <lineage>
        <taxon>Eukaryota</taxon>
        <taxon>Viridiplantae</taxon>
        <taxon>Streptophyta</taxon>
        <taxon>Embryophyta</taxon>
        <taxon>Tracheophyta</taxon>
        <taxon>Spermatophyta</taxon>
        <taxon>Magnoliopsida</taxon>
        <taxon>Liliopsida</taxon>
        <taxon>Poales</taxon>
        <taxon>Poaceae</taxon>
        <taxon>BOP clade</taxon>
        <taxon>Oryzoideae</taxon>
        <taxon>Oryzeae</taxon>
        <taxon>Oryzinae</taxon>
        <taxon>Oryza</taxon>
    </lineage>
</organism>
<dbReference type="AlphaFoldDB" id="A0A0E0ISB5"/>
<evidence type="ECO:0000313" key="5">
    <source>
        <dbReference type="Proteomes" id="UP000006591"/>
    </source>
</evidence>
<dbReference type="HOGENOM" id="CLU_1333797_0_0_1"/>
<evidence type="ECO:0000256" key="2">
    <source>
        <dbReference type="SAM" id="MobiDB-lite"/>
    </source>
</evidence>
<name>A0A0E0ISB5_ORYNI</name>
<reference evidence="4" key="1">
    <citation type="submission" date="2015-04" db="UniProtKB">
        <authorList>
            <consortium name="EnsemblPlants"/>
        </authorList>
    </citation>
    <scope>IDENTIFICATION</scope>
    <source>
        <strain evidence="4">SL10</strain>
    </source>
</reference>
<feature type="region of interest" description="Disordered" evidence="2">
    <location>
        <begin position="186"/>
        <end position="206"/>
    </location>
</feature>
<evidence type="ECO:0000256" key="1">
    <source>
        <dbReference type="ARBA" id="ARBA00010846"/>
    </source>
</evidence>
<feature type="domain" description="BPM/SPOP BACK" evidence="3">
    <location>
        <begin position="31"/>
        <end position="69"/>
    </location>
</feature>
<evidence type="ECO:0000313" key="4">
    <source>
        <dbReference type="EnsemblPlants" id="ONIVA10G09910.1"/>
    </source>
</evidence>
<dbReference type="Pfam" id="PF24570">
    <property type="entry name" value="BACK_BPM_SPOP"/>
    <property type="match status" value="1"/>
</dbReference>
<proteinExistence type="inferred from homology"/>
<comment type="similarity">
    <text evidence="1">Belongs to the Tdpoz family.</text>
</comment>
<dbReference type="Gramene" id="ONIVA10G09910.1">
    <property type="protein sequence ID" value="ONIVA10G09910.1"/>
    <property type="gene ID" value="ONIVA10G09910"/>
</dbReference>